<comment type="similarity">
    <text evidence="2">Belongs to the methyl-accepting chemotaxis (MCP) protein family.</text>
</comment>
<organism evidence="7 8">
    <name type="scientific">candidate division CPR2 bacterium GW2011_GWC1_41_48</name>
    <dbReference type="NCBI Taxonomy" id="1618344"/>
    <lineage>
        <taxon>Bacteria</taxon>
        <taxon>Bacteria division CPR2</taxon>
    </lineage>
</organism>
<dbReference type="PRINTS" id="PR00260">
    <property type="entry name" value="CHEMTRNSDUCR"/>
</dbReference>
<dbReference type="Pfam" id="PF00672">
    <property type="entry name" value="HAMP"/>
    <property type="match status" value="1"/>
</dbReference>
<feature type="transmembrane region" description="Helical" evidence="4">
    <location>
        <begin position="185"/>
        <end position="209"/>
    </location>
</feature>
<dbReference type="CDD" id="cd06225">
    <property type="entry name" value="HAMP"/>
    <property type="match status" value="1"/>
</dbReference>
<sequence length="541" mass="57531">MVRIRNLSIKKKLIIITTFLSIGACGFGTYIIVFVGNVLNAELKKVDELGSKSLQLSQEMKQSVVEINQQFIEDMASDKSRSQSLDIGRWNETFVKDLSDYKTVAAGISDQSLTDLIEELGPLYEKFYSAGVSGLEKKSGLDSAIIVRLNKDSGNIIDKIDESTKLSNAYNQKLFDNLSAKSRELIIATAVAIVGMAAMVLVSCLSLAFSISRRMKSTIAVAKNMASGEGDLTQRLDEKNKDEIGELAHWLNIFIGSLGATVSKIKETTQALSATAQQLAASSQQVNTATQQVSSGVQDVASTSQNLARETSVVGTNAKSLSEEANIGSEAAKKASEKMQALANAVSDSSRSVSNLDSKSQEIFQIIATINSIASQTNLLALNAAIEAARAGEAGRGFAVVADEVRKLAEESQGATKDIELLINEIRKSTDDAVLSMGTGKKEVEEGGQVVALALESLESIGSKILSITSAIDALTGVAQQTSDSSQQISFGVQQTGSSMKQVASAAEVLASTSGELRSLVGMFKVDDSDDYIAGSPRRFM</sequence>
<dbReference type="InterPro" id="IPR004090">
    <property type="entry name" value="Chemotax_Me-accpt_rcpt"/>
</dbReference>
<dbReference type="Gene3D" id="1.10.287.950">
    <property type="entry name" value="Methyl-accepting chemotaxis protein"/>
    <property type="match status" value="1"/>
</dbReference>
<dbReference type="PROSITE" id="PS51257">
    <property type="entry name" value="PROKAR_LIPOPROTEIN"/>
    <property type="match status" value="1"/>
</dbReference>
<keyword evidence="4" id="KW-0472">Membrane</keyword>
<dbReference type="InterPro" id="IPR004089">
    <property type="entry name" value="MCPsignal_dom"/>
</dbReference>
<dbReference type="PANTHER" id="PTHR32089:SF112">
    <property type="entry name" value="LYSOZYME-LIKE PROTEIN-RELATED"/>
    <property type="match status" value="1"/>
</dbReference>
<dbReference type="SMART" id="SM00304">
    <property type="entry name" value="HAMP"/>
    <property type="match status" value="1"/>
</dbReference>
<dbReference type="GO" id="GO:0006935">
    <property type="term" value="P:chemotaxis"/>
    <property type="evidence" value="ECO:0007669"/>
    <property type="project" value="InterPro"/>
</dbReference>
<dbReference type="CDD" id="cd11386">
    <property type="entry name" value="MCP_signal"/>
    <property type="match status" value="1"/>
</dbReference>
<dbReference type="Pfam" id="PF00015">
    <property type="entry name" value="MCPsignal"/>
    <property type="match status" value="1"/>
</dbReference>
<keyword evidence="4" id="KW-0812">Transmembrane</keyword>
<evidence type="ECO:0000313" key="7">
    <source>
        <dbReference type="EMBL" id="KKS08634.1"/>
    </source>
</evidence>
<dbReference type="EMBL" id="LCBL01000006">
    <property type="protein sequence ID" value="KKS08634.1"/>
    <property type="molecule type" value="Genomic_DNA"/>
</dbReference>
<comment type="caution">
    <text evidence="7">The sequence shown here is derived from an EMBL/GenBank/DDBJ whole genome shotgun (WGS) entry which is preliminary data.</text>
</comment>
<accession>A0A0G0W6P4</accession>
<name>A0A0G0W6P4_UNCC2</name>
<evidence type="ECO:0000256" key="3">
    <source>
        <dbReference type="PROSITE-ProRule" id="PRU00284"/>
    </source>
</evidence>
<dbReference type="PANTHER" id="PTHR32089">
    <property type="entry name" value="METHYL-ACCEPTING CHEMOTAXIS PROTEIN MCPB"/>
    <property type="match status" value="1"/>
</dbReference>
<evidence type="ECO:0000259" key="5">
    <source>
        <dbReference type="PROSITE" id="PS50111"/>
    </source>
</evidence>
<dbReference type="AlphaFoldDB" id="A0A0G0W6P4"/>
<dbReference type="GO" id="GO:0007165">
    <property type="term" value="P:signal transduction"/>
    <property type="evidence" value="ECO:0007669"/>
    <property type="project" value="UniProtKB-KW"/>
</dbReference>
<dbReference type="PROSITE" id="PS50111">
    <property type="entry name" value="CHEMOTAXIS_TRANSDUC_2"/>
    <property type="match status" value="1"/>
</dbReference>
<dbReference type="PROSITE" id="PS50885">
    <property type="entry name" value="HAMP"/>
    <property type="match status" value="1"/>
</dbReference>
<protein>
    <submittedName>
        <fullName evidence="7">Chemotaxis sensory transducer</fullName>
    </submittedName>
</protein>
<gene>
    <name evidence="7" type="ORF">UU65_C0006G0004</name>
</gene>
<dbReference type="PATRIC" id="fig|1618344.3.peg.1127"/>
<feature type="domain" description="Methyl-accepting transducer" evidence="5">
    <location>
        <begin position="261"/>
        <end position="511"/>
    </location>
</feature>
<evidence type="ECO:0000256" key="4">
    <source>
        <dbReference type="SAM" id="Phobius"/>
    </source>
</evidence>
<dbReference type="Proteomes" id="UP000033869">
    <property type="component" value="Unassembled WGS sequence"/>
</dbReference>
<feature type="transmembrane region" description="Helical" evidence="4">
    <location>
        <begin position="12"/>
        <end position="35"/>
    </location>
</feature>
<evidence type="ECO:0000256" key="2">
    <source>
        <dbReference type="ARBA" id="ARBA00029447"/>
    </source>
</evidence>
<keyword evidence="1 3" id="KW-0807">Transducer</keyword>
<keyword evidence="4" id="KW-1133">Transmembrane helix</keyword>
<reference evidence="7 8" key="1">
    <citation type="journal article" date="2015" name="Nature">
        <title>rRNA introns, odd ribosomes, and small enigmatic genomes across a large radiation of phyla.</title>
        <authorList>
            <person name="Brown C.T."/>
            <person name="Hug L.A."/>
            <person name="Thomas B.C."/>
            <person name="Sharon I."/>
            <person name="Castelle C.J."/>
            <person name="Singh A."/>
            <person name="Wilkins M.J."/>
            <person name="Williams K.H."/>
            <person name="Banfield J.F."/>
        </authorList>
    </citation>
    <scope>NUCLEOTIDE SEQUENCE [LARGE SCALE GENOMIC DNA]</scope>
</reference>
<feature type="domain" description="HAMP" evidence="6">
    <location>
        <begin position="209"/>
        <end position="263"/>
    </location>
</feature>
<evidence type="ECO:0000256" key="1">
    <source>
        <dbReference type="ARBA" id="ARBA00023224"/>
    </source>
</evidence>
<dbReference type="GO" id="GO:0004888">
    <property type="term" value="F:transmembrane signaling receptor activity"/>
    <property type="evidence" value="ECO:0007669"/>
    <property type="project" value="InterPro"/>
</dbReference>
<dbReference type="GO" id="GO:0016020">
    <property type="term" value="C:membrane"/>
    <property type="evidence" value="ECO:0007669"/>
    <property type="project" value="InterPro"/>
</dbReference>
<proteinExistence type="inferred from homology"/>
<evidence type="ECO:0000313" key="8">
    <source>
        <dbReference type="Proteomes" id="UP000033869"/>
    </source>
</evidence>
<dbReference type="SMART" id="SM00283">
    <property type="entry name" value="MA"/>
    <property type="match status" value="1"/>
</dbReference>
<dbReference type="SUPFAM" id="SSF58104">
    <property type="entry name" value="Methyl-accepting chemotaxis protein (MCP) signaling domain"/>
    <property type="match status" value="1"/>
</dbReference>
<evidence type="ECO:0000259" key="6">
    <source>
        <dbReference type="PROSITE" id="PS50885"/>
    </source>
</evidence>
<dbReference type="InterPro" id="IPR003660">
    <property type="entry name" value="HAMP_dom"/>
</dbReference>